<evidence type="ECO:0000313" key="2">
    <source>
        <dbReference type="Proteomes" id="UP000701801"/>
    </source>
</evidence>
<dbReference type="Proteomes" id="UP000701801">
    <property type="component" value="Unassembled WGS sequence"/>
</dbReference>
<reference evidence="1" key="1">
    <citation type="submission" date="2021-07" db="EMBL/GenBank/DDBJ databases">
        <authorList>
            <person name="Durling M."/>
        </authorList>
    </citation>
    <scope>NUCLEOTIDE SEQUENCE</scope>
</reference>
<proteinExistence type="predicted"/>
<evidence type="ECO:0000313" key="1">
    <source>
        <dbReference type="EMBL" id="CAG8978221.1"/>
    </source>
</evidence>
<name>A0A9N9LT92_9HELO</name>
<keyword evidence="2" id="KW-1185">Reference proteome</keyword>
<organism evidence="1 2">
    <name type="scientific">Hymenoscyphus albidus</name>
    <dbReference type="NCBI Taxonomy" id="595503"/>
    <lineage>
        <taxon>Eukaryota</taxon>
        <taxon>Fungi</taxon>
        <taxon>Dikarya</taxon>
        <taxon>Ascomycota</taxon>
        <taxon>Pezizomycotina</taxon>
        <taxon>Leotiomycetes</taxon>
        <taxon>Helotiales</taxon>
        <taxon>Helotiaceae</taxon>
        <taxon>Hymenoscyphus</taxon>
    </lineage>
</organism>
<gene>
    <name evidence="1" type="ORF">HYALB_00011802</name>
</gene>
<dbReference type="AlphaFoldDB" id="A0A9N9LT92"/>
<sequence length="63" mass="7069">MARQCGSVEAFEVVPARLKRGVRQRGQGSFVTYKIYAPHIQSHACKASLPMNPKENVPDDNKR</sequence>
<dbReference type="EMBL" id="CAJVRM010000246">
    <property type="protein sequence ID" value="CAG8978221.1"/>
    <property type="molecule type" value="Genomic_DNA"/>
</dbReference>
<protein>
    <submittedName>
        <fullName evidence="1">Uncharacterized protein</fullName>
    </submittedName>
</protein>
<accession>A0A9N9LT92</accession>
<comment type="caution">
    <text evidence="1">The sequence shown here is derived from an EMBL/GenBank/DDBJ whole genome shotgun (WGS) entry which is preliminary data.</text>
</comment>